<dbReference type="EMBL" id="MTKP01000049">
    <property type="protein sequence ID" value="RWX49455.1"/>
    <property type="molecule type" value="Genomic_DNA"/>
</dbReference>
<evidence type="ECO:0000313" key="2">
    <source>
        <dbReference type="Proteomes" id="UP000288086"/>
    </source>
</evidence>
<comment type="caution">
    <text evidence="1">The sequence shown here is derived from an EMBL/GenBank/DDBJ whole genome shotgun (WGS) entry which is preliminary data.</text>
</comment>
<name>A0A3S3R3T0_9BACT</name>
<accession>A0A3S3R3T0</accession>
<dbReference type="AlphaFoldDB" id="A0A3S3R3T0"/>
<organism evidence="1 2">
    <name type="scientific">Candidatus Electrothrix communis</name>
    <dbReference type="NCBI Taxonomy" id="1859133"/>
    <lineage>
        <taxon>Bacteria</taxon>
        <taxon>Pseudomonadati</taxon>
        <taxon>Thermodesulfobacteriota</taxon>
        <taxon>Desulfobulbia</taxon>
        <taxon>Desulfobulbales</taxon>
        <taxon>Desulfobulbaceae</taxon>
        <taxon>Candidatus Electrothrix</taxon>
    </lineage>
</organism>
<gene>
    <name evidence="1" type="ORF">VT98_10492</name>
</gene>
<sequence length="78" mass="9090">MEYRLISQGRLFTGAKEKDCIVMIQRITKLSEEQVRKTLLNGRPRKLFSSDDKAKVEKFSQAYRKAGLDVRIEKGKKE</sequence>
<dbReference type="Proteomes" id="UP000288086">
    <property type="component" value="Unassembled WGS sequence"/>
</dbReference>
<reference evidence="1 2" key="1">
    <citation type="submission" date="2017-01" db="EMBL/GenBank/DDBJ databases">
        <title>The cable genome- insights into the physiology and evolution of filamentous bacteria capable of sulfide oxidation via long distance electron transfer.</title>
        <authorList>
            <person name="Schreiber L."/>
            <person name="Bjerg J.T."/>
            <person name="Boggild A."/>
            <person name="Van De Vossenberg J."/>
            <person name="Meysman F."/>
            <person name="Nielsen L.P."/>
            <person name="Schramm A."/>
            <person name="Kjeldsen K.U."/>
        </authorList>
    </citation>
    <scope>NUCLEOTIDE SEQUENCE [LARGE SCALE GENOMIC DNA]</scope>
    <source>
        <strain evidence="1">A1</strain>
    </source>
</reference>
<protein>
    <submittedName>
        <fullName evidence="1">Uncharacterized protein</fullName>
    </submittedName>
</protein>
<keyword evidence="2" id="KW-1185">Reference proteome</keyword>
<proteinExistence type="predicted"/>
<evidence type="ECO:0000313" key="1">
    <source>
        <dbReference type="EMBL" id="RWX49455.1"/>
    </source>
</evidence>